<feature type="non-terminal residue" evidence="2">
    <location>
        <position position="1"/>
    </location>
</feature>
<reference evidence="2 3" key="1">
    <citation type="submission" date="2017-09" db="EMBL/GenBank/DDBJ databases">
        <title>Large-scale bioinformatics analysis of Bacillus genomes uncovers conserved roles of natural products in bacterial physiology.</title>
        <authorList>
            <consortium name="Agbiome Team Llc"/>
            <person name="Bleich R.M."/>
            <person name="Grubbs K.J."/>
            <person name="Santa Maria K.C."/>
            <person name="Allen S.E."/>
            <person name="Farag S."/>
            <person name="Shank E.A."/>
            <person name="Bowers A."/>
        </authorList>
    </citation>
    <scope>NUCLEOTIDE SEQUENCE [LARGE SCALE GENOMIC DNA]</scope>
    <source>
        <strain evidence="2 3">AFS092789</strain>
    </source>
</reference>
<dbReference type="EMBL" id="NVMX01000391">
    <property type="protein sequence ID" value="PDZ93806.1"/>
    <property type="molecule type" value="Genomic_DNA"/>
</dbReference>
<feature type="non-terminal residue" evidence="2">
    <location>
        <position position="175"/>
    </location>
</feature>
<proteinExistence type="predicted"/>
<comment type="caution">
    <text evidence="2">The sequence shown here is derived from an EMBL/GenBank/DDBJ whole genome shotgun (WGS) entry which is preliminary data.</text>
</comment>
<feature type="domain" description="Pesticidal crystal protein Cry" evidence="1">
    <location>
        <begin position="1"/>
        <end position="87"/>
    </location>
</feature>
<dbReference type="InterPro" id="IPR041587">
    <property type="entry name" value="Cry_V"/>
</dbReference>
<dbReference type="Pfam" id="PF17997">
    <property type="entry name" value="Cry1Ac_D5"/>
    <property type="match status" value="2"/>
</dbReference>
<name>A0A9X6SRK5_BACCE</name>
<dbReference type="AlphaFoldDB" id="A0A9X6SRK5"/>
<dbReference type="Proteomes" id="UP000219922">
    <property type="component" value="Unassembled WGS sequence"/>
</dbReference>
<feature type="domain" description="Pesticidal crystal protein Cry" evidence="1">
    <location>
        <begin position="123"/>
        <end position="175"/>
    </location>
</feature>
<gene>
    <name evidence="2" type="ORF">CON36_37235</name>
</gene>
<evidence type="ECO:0000313" key="2">
    <source>
        <dbReference type="EMBL" id="PDZ93806.1"/>
    </source>
</evidence>
<sequence>GENGWKTSVHVFVQSDNPIFTGRYLHLPSANKSEFSDRIFSTYAYQKIEESKLKPYTRYSVRAFIGNSTDLEVFVTRYNKEVHKRMHVPDDIIPTNPCTGAYPLEQDSYPVVTNQVIPQYMSYNSCGNGSHGMIPQTNVVCADPHEWQCHIDTGELDMIQNLGIWVGFKIGTTEG</sequence>
<evidence type="ECO:0000259" key="1">
    <source>
        <dbReference type="Pfam" id="PF17997"/>
    </source>
</evidence>
<protein>
    <recommendedName>
        <fullName evidence="1">Pesticidal crystal protein Cry domain-containing protein</fullName>
    </recommendedName>
</protein>
<accession>A0A9X6SRK5</accession>
<evidence type="ECO:0000313" key="3">
    <source>
        <dbReference type="Proteomes" id="UP000219922"/>
    </source>
</evidence>
<organism evidence="2 3">
    <name type="scientific">Bacillus cereus</name>
    <dbReference type="NCBI Taxonomy" id="1396"/>
    <lineage>
        <taxon>Bacteria</taxon>
        <taxon>Bacillati</taxon>
        <taxon>Bacillota</taxon>
        <taxon>Bacilli</taxon>
        <taxon>Bacillales</taxon>
        <taxon>Bacillaceae</taxon>
        <taxon>Bacillus</taxon>
        <taxon>Bacillus cereus group</taxon>
    </lineage>
</organism>